<evidence type="ECO:0000256" key="5">
    <source>
        <dbReference type="ARBA" id="ARBA00065067"/>
    </source>
</evidence>
<dbReference type="SUPFAM" id="SSF50978">
    <property type="entry name" value="WD40 repeat-like"/>
    <property type="match status" value="1"/>
</dbReference>
<dbReference type="PANTHER" id="PTHR22838:SF26">
    <property type="entry name" value="WD REPEAT-CONTAINING PROTEIN 26-LIKE"/>
    <property type="match status" value="1"/>
</dbReference>
<keyword evidence="9" id="KW-1185">Reference proteome</keyword>
<feature type="repeat" description="WD" evidence="6">
    <location>
        <begin position="433"/>
        <end position="467"/>
    </location>
</feature>
<accession>A0AAE1SKN5</accession>
<dbReference type="PROSITE" id="PS50294">
    <property type="entry name" value="WD_REPEATS_REGION"/>
    <property type="match status" value="3"/>
</dbReference>
<feature type="repeat" description="WD" evidence="6">
    <location>
        <begin position="690"/>
        <end position="732"/>
    </location>
</feature>
<dbReference type="AlphaFoldDB" id="A0AAE1SKN5"/>
<organism evidence="8 9">
    <name type="scientific">Anisodus tanguticus</name>
    <dbReference type="NCBI Taxonomy" id="243964"/>
    <lineage>
        <taxon>Eukaryota</taxon>
        <taxon>Viridiplantae</taxon>
        <taxon>Streptophyta</taxon>
        <taxon>Embryophyta</taxon>
        <taxon>Tracheophyta</taxon>
        <taxon>Spermatophyta</taxon>
        <taxon>Magnoliopsida</taxon>
        <taxon>eudicotyledons</taxon>
        <taxon>Gunneridae</taxon>
        <taxon>Pentapetalae</taxon>
        <taxon>asterids</taxon>
        <taxon>lamiids</taxon>
        <taxon>Solanales</taxon>
        <taxon>Solanaceae</taxon>
        <taxon>Solanoideae</taxon>
        <taxon>Hyoscyameae</taxon>
        <taxon>Anisodus</taxon>
    </lineage>
</organism>
<feature type="repeat" description="WD" evidence="6">
    <location>
        <begin position="532"/>
        <end position="554"/>
    </location>
</feature>
<dbReference type="GO" id="GO:0005737">
    <property type="term" value="C:cytoplasm"/>
    <property type="evidence" value="ECO:0007669"/>
    <property type="project" value="UniProtKB-SubCell"/>
</dbReference>
<dbReference type="InterPro" id="IPR006595">
    <property type="entry name" value="CTLH_C"/>
</dbReference>
<evidence type="ECO:0000313" key="8">
    <source>
        <dbReference type="EMBL" id="KAK4372973.1"/>
    </source>
</evidence>
<comment type="subunit">
    <text evidence="5">Interacts with RANBPM.</text>
</comment>
<dbReference type="PROSITE" id="PS50896">
    <property type="entry name" value="LISH"/>
    <property type="match status" value="1"/>
</dbReference>
<sequence>MRSRGQIPNKKTLGDFFPRVLALVDRVIRYVPVVGGGGDRLVEVSLEASNPLPWVLVFIIEGAEDDEPPFKRVKVSSGKPGDLSKSTFLRDPASCSLNDLMARPLVCQGDDEVVCTKGVVKKVEFVRIIAEALYSLGYNKAGARLEEESGIPMQSSVVKLFMQQILDGKWDESVVTLHKIGLMDENIVKMASFVILEQKFFELLDGNNVMDALKTLRTEIGPLCINNDRVCELSLCILSPPQRVFAGMSGQDVVRAKSRTKLLEELQKLLPPTVIIPEQRLVHLVEQALDLQLDSCRFHNSLVGEMSLLTDHQCGRDQIPSQTLQGFRAFAVALGSHHYVSKWLDDLDLVKTYSSSFVVEHFSRYTIIALKGLGVGDIRVDPKLDAKDGVLGLPRWGGVWWLFRVVVLGNGQAFLWGCHGWVEGHGDVRDLILQDHSDEVWFLQFSHDGKYLASSAADCLVIIWGVKLDGLFCVKHRFSGHQKPVSYMSWSPDDHQLLTCGVEEVVRRWDVESGECIHIYEKNGLGLISCGWAPDGKRILCGVTDKSISMWDLQGKELECWKGRRTIRISDLGITSDGKHVVSVCKDNMILLFGWESKAEKVIQEDQTITSFVLSTDNKYLLVSLLNQEIHLWDIEGTVKLISKYNGHKRSRFVLRSCFGGLDQAFIASGSEDSQVYIWHKSSGEFVETLAGHSGTVNCVSWNPVDPHMLASASDDHTIRIWGLNQVNMKHNGTVSNGVHYCNGGT</sequence>
<name>A0AAE1SKN5_9SOLA</name>
<protein>
    <recommendedName>
        <fullName evidence="7">CTLH domain-containing protein</fullName>
    </recommendedName>
</protein>
<evidence type="ECO:0000256" key="4">
    <source>
        <dbReference type="ARBA" id="ARBA00022737"/>
    </source>
</evidence>
<dbReference type="FunFam" id="2.130.10.10:FF:000087">
    <property type="entry name" value="WD repeat-containing protein 26 homolog"/>
    <property type="match status" value="1"/>
</dbReference>
<dbReference type="Pfam" id="PF23627">
    <property type="entry name" value="LisH_WDR26"/>
    <property type="match status" value="1"/>
</dbReference>
<dbReference type="PANTHER" id="PTHR22838">
    <property type="entry name" value="WD REPEAT PROTEIN 26-RELATED"/>
    <property type="match status" value="1"/>
</dbReference>
<reference evidence="8" key="1">
    <citation type="submission" date="2023-12" db="EMBL/GenBank/DDBJ databases">
        <title>Genome assembly of Anisodus tanguticus.</title>
        <authorList>
            <person name="Wang Y.-J."/>
        </authorList>
    </citation>
    <scope>NUCLEOTIDE SEQUENCE</scope>
    <source>
        <strain evidence="8">KB-2021</strain>
        <tissue evidence="8">Leaf</tissue>
    </source>
</reference>
<dbReference type="InterPro" id="IPR036322">
    <property type="entry name" value="WD40_repeat_dom_sf"/>
</dbReference>
<feature type="repeat" description="WD" evidence="6">
    <location>
        <begin position="478"/>
        <end position="519"/>
    </location>
</feature>
<gene>
    <name evidence="8" type="ORF">RND71_008357</name>
</gene>
<evidence type="ECO:0000259" key="7">
    <source>
        <dbReference type="PROSITE" id="PS50897"/>
    </source>
</evidence>
<dbReference type="PROSITE" id="PS50897">
    <property type="entry name" value="CTLH"/>
    <property type="match status" value="1"/>
</dbReference>
<keyword evidence="4" id="KW-0677">Repeat</keyword>
<dbReference type="InterPro" id="IPR051350">
    <property type="entry name" value="WD_repeat-ST_regulator"/>
</dbReference>
<dbReference type="SMART" id="SM00320">
    <property type="entry name" value="WD40"/>
    <property type="match status" value="7"/>
</dbReference>
<evidence type="ECO:0000313" key="9">
    <source>
        <dbReference type="Proteomes" id="UP001291623"/>
    </source>
</evidence>
<comment type="caution">
    <text evidence="8">The sequence shown here is derived from an EMBL/GenBank/DDBJ whole genome shotgun (WGS) entry which is preliminary data.</text>
</comment>
<dbReference type="EMBL" id="JAVYJV010000004">
    <property type="protein sequence ID" value="KAK4372973.1"/>
    <property type="molecule type" value="Genomic_DNA"/>
</dbReference>
<evidence type="ECO:0000256" key="2">
    <source>
        <dbReference type="ARBA" id="ARBA00022490"/>
    </source>
</evidence>
<dbReference type="Pfam" id="PF00400">
    <property type="entry name" value="WD40"/>
    <property type="match status" value="5"/>
</dbReference>
<keyword evidence="3 6" id="KW-0853">WD repeat</keyword>
<dbReference type="Proteomes" id="UP001291623">
    <property type="component" value="Unassembled WGS sequence"/>
</dbReference>
<comment type="subcellular location">
    <subcellularLocation>
        <location evidence="1">Cytoplasm</location>
    </subcellularLocation>
</comment>
<feature type="repeat" description="WD" evidence="6">
    <location>
        <begin position="663"/>
        <end position="689"/>
    </location>
</feature>
<proteinExistence type="predicted"/>
<keyword evidence="2" id="KW-0963">Cytoplasm</keyword>
<dbReference type="InterPro" id="IPR006594">
    <property type="entry name" value="LisH"/>
</dbReference>
<evidence type="ECO:0000256" key="3">
    <source>
        <dbReference type="ARBA" id="ARBA00022574"/>
    </source>
</evidence>
<evidence type="ECO:0000256" key="6">
    <source>
        <dbReference type="PROSITE-ProRule" id="PRU00221"/>
    </source>
</evidence>
<dbReference type="Gene3D" id="2.130.10.10">
    <property type="entry name" value="YVTN repeat-like/Quinoprotein amine dehydrogenase"/>
    <property type="match status" value="1"/>
</dbReference>
<dbReference type="InterPro" id="IPR015943">
    <property type="entry name" value="WD40/YVTN_repeat-like_dom_sf"/>
</dbReference>
<feature type="domain" description="CTLH" evidence="7">
    <location>
        <begin position="159"/>
        <end position="211"/>
    </location>
</feature>
<dbReference type="CDD" id="cd00200">
    <property type="entry name" value="WD40"/>
    <property type="match status" value="1"/>
</dbReference>
<dbReference type="InterPro" id="IPR001680">
    <property type="entry name" value="WD40_rpt"/>
</dbReference>
<dbReference type="PROSITE" id="PS50082">
    <property type="entry name" value="WD_REPEATS_2"/>
    <property type="match status" value="5"/>
</dbReference>
<evidence type="ECO:0000256" key="1">
    <source>
        <dbReference type="ARBA" id="ARBA00004496"/>
    </source>
</evidence>